<gene>
    <name evidence="3" type="ORF">D9613_008223</name>
</gene>
<keyword evidence="2" id="KW-1133">Transmembrane helix</keyword>
<accession>A0A8H4VNG5</accession>
<feature type="region of interest" description="Disordered" evidence="1">
    <location>
        <begin position="1"/>
        <end position="61"/>
    </location>
</feature>
<evidence type="ECO:0000313" key="3">
    <source>
        <dbReference type="EMBL" id="KAF4616438.1"/>
    </source>
</evidence>
<comment type="caution">
    <text evidence="3">The sequence shown here is derived from an EMBL/GenBank/DDBJ whole genome shotgun (WGS) entry which is preliminary data.</text>
</comment>
<keyword evidence="4" id="KW-1185">Reference proteome</keyword>
<reference evidence="3 4" key="1">
    <citation type="submission" date="2019-12" db="EMBL/GenBank/DDBJ databases">
        <authorList>
            <person name="Floudas D."/>
            <person name="Bentzer J."/>
            <person name="Ahren D."/>
            <person name="Johansson T."/>
            <person name="Persson P."/>
            <person name="Tunlid A."/>
        </authorList>
    </citation>
    <scope>NUCLEOTIDE SEQUENCE [LARGE SCALE GENOMIC DNA]</scope>
    <source>
        <strain evidence="3 4">CBS 102.39</strain>
    </source>
</reference>
<evidence type="ECO:0000256" key="1">
    <source>
        <dbReference type="SAM" id="MobiDB-lite"/>
    </source>
</evidence>
<feature type="transmembrane region" description="Helical" evidence="2">
    <location>
        <begin position="68"/>
        <end position="91"/>
    </location>
</feature>
<keyword evidence="2" id="KW-0812">Transmembrane</keyword>
<dbReference type="AlphaFoldDB" id="A0A8H4VNG5"/>
<proteinExistence type="predicted"/>
<feature type="compositionally biased region" description="Acidic residues" evidence="1">
    <location>
        <begin position="39"/>
        <end position="49"/>
    </location>
</feature>
<name>A0A8H4VNG5_9AGAR</name>
<sequence length="163" mass="18578">MALDEKRPLATLPDDVDLLSEDDEKARLMSQETMPVPSDAEDNDDDDDDTTTRTTQFQETRPSPLKRFALIVLLIFTCWMGFQLCSSMLAAKRKPQIIYASRYSKEHKFRPAASPIITETLKDGRIRLRGALPTEEPKPPQKKKTGSGKKKGRKTKRKTTKRK</sequence>
<protein>
    <submittedName>
        <fullName evidence="3">Uncharacterized protein</fullName>
    </submittedName>
</protein>
<dbReference type="EMBL" id="JAACJL010000031">
    <property type="protein sequence ID" value="KAF4616438.1"/>
    <property type="molecule type" value="Genomic_DNA"/>
</dbReference>
<evidence type="ECO:0000313" key="4">
    <source>
        <dbReference type="Proteomes" id="UP000521872"/>
    </source>
</evidence>
<feature type="compositionally biased region" description="Acidic residues" evidence="1">
    <location>
        <begin position="14"/>
        <end position="23"/>
    </location>
</feature>
<dbReference type="Proteomes" id="UP000521872">
    <property type="component" value="Unassembled WGS sequence"/>
</dbReference>
<feature type="compositionally biased region" description="Basic residues" evidence="1">
    <location>
        <begin position="140"/>
        <end position="163"/>
    </location>
</feature>
<evidence type="ECO:0000256" key="2">
    <source>
        <dbReference type="SAM" id="Phobius"/>
    </source>
</evidence>
<organism evidence="3 4">
    <name type="scientific">Agrocybe pediades</name>
    <dbReference type="NCBI Taxonomy" id="84607"/>
    <lineage>
        <taxon>Eukaryota</taxon>
        <taxon>Fungi</taxon>
        <taxon>Dikarya</taxon>
        <taxon>Basidiomycota</taxon>
        <taxon>Agaricomycotina</taxon>
        <taxon>Agaricomycetes</taxon>
        <taxon>Agaricomycetidae</taxon>
        <taxon>Agaricales</taxon>
        <taxon>Agaricineae</taxon>
        <taxon>Strophariaceae</taxon>
        <taxon>Agrocybe</taxon>
    </lineage>
</organism>
<keyword evidence="2" id="KW-0472">Membrane</keyword>
<feature type="region of interest" description="Disordered" evidence="1">
    <location>
        <begin position="122"/>
        <end position="163"/>
    </location>
</feature>